<gene>
    <name evidence="2" type="ORF">L288_17460</name>
</gene>
<protein>
    <submittedName>
        <fullName evidence="2">Uncharacterized protein</fullName>
    </submittedName>
</protein>
<evidence type="ECO:0000313" key="3">
    <source>
        <dbReference type="Proteomes" id="UP000015525"/>
    </source>
</evidence>
<dbReference type="AlphaFoldDB" id="T0GPD4"/>
<evidence type="ECO:0000313" key="2">
    <source>
        <dbReference type="EMBL" id="EQB01828.1"/>
    </source>
</evidence>
<dbReference type="EMBL" id="ATHO01000150">
    <property type="protein sequence ID" value="EQB01828.1"/>
    <property type="molecule type" value="Genomic_DNA"/>
</dbReference>
<sequence length="182" mass="19137">MKRILFLLALCALPFPVSAAAPAADPCKDAPFPPEPWTSWMQSGAERAAGEAHSAPRLILGKPVVAALRPAVQVQYAVKPEKLRPKSYGGLFTLSVKTAARVGVGLSGSAWVDIVTGDQAVPSIAHGHGPECSGIRKIVWFDLPAGVHLLQIADSPAREVRVMAADAIANQPLPPPPSGRDF</sequence>
<dbReference type="Proteomes" id="UP000015525">
    <property type="component" value="Unassembled WGS sequence"/>
</dbReference>
<dbReference type="RefSeq" id="WP_021239531.1">
    <property type="nucleotide sequence ID" value="NZ_ATHO01000150.1"/>
</dbReference>
<accession>T0GPD4</accession>
<feature type="chain" id="PRO_5004563265" evidence="1">
    <location>
        <begin position="20"/>
        <end position="182"/>
    </location>
</feature>
<keyword evidence="1" id="KW-0732">Signal</keyword>
<dbReference type="PATRIC" id="fig|1329909.3.peg.3366"/>
<evidence type="ECO:0000256" key="1">
    <source>
        <dbReference type="SAM" id="SignalP"/>
    </source>
</evidence>
<feature type="signal peptide" evidence="1">
    <location>
        <begin position="1"/>
        <end position="19"/>
    </location>
</feature>
<name>T0GPD4_9SPHN</name>
<keyword evidence="3" id="KW-1185">Reference proteome</keyword>
<proteinExistence type="predicted"/>
<reference evidence="2 3" key="1">
    <citation type="journal article" date="2013" name="Genome Announc.">
        <title>Draft Genome Sequence of Sphingobium quisquiliarum Strain P25T, a Novel Hexachlorocyclohexane (HCH)-Degrading Bacterium Isolated from an HCH Dumpsite.</title>
        <authorList>
            <person name="Kumar Singh A."/>
            <person name="Sangwan N."/>
            <person name="Sharma A."/>
            <person name="Gupta V."/>
            <person name="Khurana J.P."/>
            <person name="Lal R."/>
        </authorList>
    </citation>
    <scope>NUCLEOTIDE SEQUENCE [LARGE SCALE GENOMIC DNA]</scope>
    <source>
        <strain evidence="2 3">P25</strain>
    </source>
</reference>
<comment type="caution">
    <text evidence="2">The sequence shown here is derived from an EMBL/GenBank/DDBJ whole genome shotgun (WGS) entry which is preliminary data.</text>
</comment>
<organism evidence="2 3">
    <name type="scientific">Sphingobium quisquiliarum P25</name>
    <dbReference type="NCBI Taxonomy" id="1329909"/>
    <lineage>
        <taxon>Bacteria</taxon>
        <taxon>Pseudomonadati</taxon>
        <taxon>Pseudomonadota</taxon>
        <taxon>Alphaproteobacteria</taxon>
        <taxon>Sphingomonadales</taxon>
        <taxon>Sphingomonadaceae</taxon>
        <taxon>Sphingobium</taxon>
    </lineage>
</organism>